<name>A0AAU9E342_9FIRM</name>
<accession>A0AAU9E342</accession>
<protein>
    <recommendedName>
        <fullName evidence="4">Mannosyl-glycoprotein endo-beta-N-acetylglucosamidase-like domain-containing protein</fullName>
    </recommendedName>
</protein>
<dbReference type="Proteomes" id="UP001321786">
    <property type="component" value="Chromosome"/>
</dbReference>
<sequence length="389" mass="45970">MNEALIELKKNVILSKTIISQIKKNIEYQYSFASKDDKINLLSTELNKIINNNLFGIDYSFRNKIKNSILNEFIYKNNEITQYIIFNYLLHIELPVERKINMILKWFNKSTNIVPTSELIKKILISQTSQNEKIFSDTSDINIHSNIHRITNETNDEYFNKKFNFHFNLLYIINKIRFNKLSVPTLLIIFLFASIFIFSSISKHPNKYDISFLELNSIFNISKETYEKEVVDSSNIIYSKIKPGIPNFLKYQIINESSLKKYLVKRNSYLINEPYFSTIINISKDYNINPYLLFALTGQEQGFVPKTNKYAKRIANNPYNVFISWERYNTDIEDSTKIACQTINSRLKTRPYGVDPFLWLNSIYAEDPNWWKGFKSLFLTLKSYETKEL</sequence>
<dbReference type="RefSeq" id="WP_338537268.1">
    <property type="nucleotide sequence ID" value="NZ_AP028654.1"/>
</dbReference>
<gene>
    <name evidence="2" type="ORF">HLPR_13050</name>
</gene>
<dbReference type="KEGG" id="hprf:HLPR_13050"/>
<evidence type="ECO:0000256" key="1">
    <source>
        <dbReference type="SAM" id="Phobius"/>
    </source>
</evidence>
<evidence type="ECO:0000313" key="2">
    <source>
        <dbReference type="EMBL" id="BEP28974.1"/>
    </source>
</evidence>
<feature type="transmembrane region" description="Helical" evidence="1">
    <location>
        <begin position="181"/>
        <end position="201"/>
    </location>
</feature>
<dbReference type="AlphaFoldDB" id="A0AAU9E342"/>
<reference evidence="2 3" key="1">
    <citation type="submission" date="2023-08" db="EMBL/GenBank/DDBJ databases">
        <title>Helicovermis profunda gen. nov., sp. nov., a novel mesophilic, fermentative bacterium within the Bacillota from a deep-sea hydrothermal vent chimney.</title>
        <authorList>
            <person name="Miyazaki U."/>
            <person name="Mizutani D."/>
            <person name="Hashimoto Y."/>
            <person name="Tame A."/>
            <person name="Sawayama S."/>
            <person name="Miyazaki J."/>
            <person name="Takai K."/>
            <person name="Nakagawa S."/>
        </authorList>
    </citation>
    <scope>NUCLEOTIDE SEQUENCE [LARGE SCALE GENOMIC DNA]</scope>
    <source>
        <strain evidence="2 3">S502</strain>
    </source>
</reference>
<keyword evidence="3" id="KW-1185">Reference proteome</keyword>
<evidence type="ECO:0000313" key="3">
    <source>
        <dbReference type="Proteomes" id="UP001321786"/>
    </source>
</evidence>
<organism evidence="2 3">
    <name type="scientific">Helicovermis profundi</name>
    <dbReference type="NCBI Taxonomy" id="3065157"/>
    <lineage>
        <taxon>Bacteria</taxon>
        <taxon>Bacillati</taxon>
        <taxon>Bacillota</taxon>
        <taxon>Clostridia</taxon>
        <taxon>Helicovermis</taxon>
    </lineage>
</organism>
<keyword evidence="1" id="KW-0472">Membrane</keyword>
<dbReference type="EMBL" id="AP028654">
    <property type="protein sequence ID" value="BEP28974.1"/>
    <property type="molecule type" value="Genomic_DNA"/>
</dbReference>
<keyword evidence="1" id="KW-0812">Transmembrane</keyword>
<proteinExistence type="predicted"/>
<evidence type="ECO:0008006" key="4">
    <source>
        <dbReference type="Google" id="ProtNLM"/>
    </source>
</evidence>
<keyword evidence="1" id="KW-1133">Transmembrane helix</keyword>